<sequence>MDDVVARIDAAGLVLAAGAGRRFGKPKAEVLFEGERLVDRAVRLLRDGGCARVVVVSGAVELRVRGATVVHNPRWATGMGSSLTTGLAAVHETAAVVVPVDMPWLGAEAVRRLLACGGRLATATYDGRPGHPVLLGAEYFAAVAAEAVDDIGARRFLAANSELVQQVPCDGTGSPDDVDTPQDLTR</sequence>
<keyword evidence="4" id="KW-1185">Reference proteome</keyword>
<accession>A0ABV2WQ61</accession>
<feature type="region of interest" description="Disordered" evidence="1">
    <location>
        <begin position="167"/>
        <end position="186"/>
    </location>
</feature>
<dbReference type="Gene3D" id="3.90.550.10">
    <property type="entry name" value="Spore Coat Polysaccharide Biosynthesis Protein SpsA, Chain A"/>
    <property type="match status" value="1"/>
</dbReference>
<evidence type="ECO:0000313" key="3">
    <source>
        <dbReference type="EMBL" id="MEU1953032.1"/>
    </source>
</evidence>
<evidence type="ECO:0000259" key="2">
    <source>
        <dbReference type="Pfam" id="PF12804"/>
    </source>
</evidence>
<evidence type="ECO:0000313" key="4">
    <source>
        <dbReference type="Proteomes" id="UP001550628"/>
    </source>
</evidence>
<dbReference type="Proteomes" id="UP001550628">
    <property type="component" value="Unassembled WGS sequence"/>
</dbReference>
<proteinExistence type="predicted"/>
<dbReference type="EMBL" id="JBEYBF010000008">
    <property type="protein sequence ID" value="MEU1953032.1"/>
    <property type="molecule type" value="Genomic_DNA"/>
</dbReference>
<name>A0ABV2WQ61_9NOCA</name>
<dbReference type="InterPro" id="IPR025877">
    <property type="entry name" value="MobA-like_NTP_Trfase"/>
</dbReference>
<organism evidence="3 4">
    <name type="scientific">Nocardia rhamnosiphila</name>
    <dbReference type="NCBI Taxonomy" id="426716"/>
    <lineage>
        <taxon>Bacteria</taxon>
        <taxon>Bacillati</taxon>
        <taxon>Actinomycetota</taxon>
        <taxon>Actinomycetes</taxon>
        <taxon>Mycobacteriales</taxon>
        <taxon>Nocardiaceae</taxon>
        <taxon>Nocardia</taxon>
    </lineage>
</organism>
<reference evidence="3 4" key="1">
    <citation type="submission" date="2024-06" db="EMBL/GenBank/DDBJ databases">
        <title>The Natural Products Discovery Center: Release of the First 8490 Sequenced Strains for Exploring Actinobacteria Biosynthetic Diversity.</title>
        <authorList>
            <person name="Kalkreuter E."/>
            <person name="Kautsar S.A."/>
            <person name="Yang D."/>
            <person name="Bader C.D."/>
            <person name="Teijaro C.N."/>
            <person name="Fluegel L."/>
            <person name="Davis C.M."/>
            <person name="Simpson J.R."/>
            <person name="Lauterbach L."/>
            <person name="Steele A.D."/>
            <person name="Gui C."/>
            <person name="Meng S."/>
            <person name="Li G."/>
            <person name="Viehrig K."/>
            <person name="Ye F."/>
            <person name="Su P."/>
            <person name="Kiefer A.F."/>
            <person name="Nichols A."/>
            <person name="Cepeda A.J."/>
            <person name="Yan W."/>
            <person name="Fan B."/>
            <person name="Jiang Y."/>
            <person name="Adhikari A."/>
            <person name="Zheng C.-J."/>
            <person name="Schuster L."/>
            <person name="Cowan T.M."/>
            <person name="Smanski M.J."/>
            <person name="Chevrette M.G."/>
            <person name="De Carvalho L.P.S."/>
            <person name="Shen B."/>
        </authorList>
    </citation>
    <scope>NUCLEOTIDE SEQUENCE [LARGE SCALE GENOMIC DNA]</scope>
    <source>
        <strain evidence="3 4">NPDC019708</strain>
    </source>
</reference>
<gene>
    <name evidence="3" type="ORF">ABZ510_14305</name>
</gene>
<evidence type="ECO:0000256" key="1">
    <source>
        <dbReference type="SAM" id="MobiDB-lite"/>
    </source>
</evidence>
<feature type="domain" description="MobA-like NTP transferase" evidence="2">
    <location>
        <begin position="12"/>
        <end position="160"/>
    </location>
</feature>
<comment type="caution">
    <text evidence="3">The sequence shown here is derived from an EMBL/GenBank/DDBJ whole genome shotgun (WGS) entry which is preliminary data.</text>
</comment>
<dbReference type="Pfam" id="PF12804">
    <property type="entry name" value="NTP_transf_3"/>
    <property type="match status" value="1"/>
</dbReference>
<dbReference type="PANTHER" id="PTHR43777:SF1">
    <property type="entry name" value="MOLYBDENUM COFACTOR CYTIDYLYLTRANSFERASE"/>
    <property type="match status" value="1"/>
</dbReference>
<dbReference type="RefSeq" id="WP_356953978.1">
    <property type="nucleotide sequence ID" value="NZ_JBEYBD010000001.1"/>
</dbReference>
<protein>
    <submittedName>
        <fullName evidence="3">Nucleotidyltransferase family protein</fullName>
    </submittedName>
</protein>
<dbReference type="SUPFAM" id="SSF53448">
    <property type="entry name" value="Nucleotide-diphospho-sugar transferases"/>
    <property type="match status" value="1"/>
</dbReference>
<dbReference type="CDD" id="cd04182">
    <property type="entry name" value="GT_2_like_f"/>
    <property type="match status" value="1"/>
</dbReference>
<dbReference type="InterPro" id="IPR029044">
    <property type="entry name" value="Nucleotide-diphossugar_trans"/>
</dbReference>
<dbReference type="PANTHER" id="PTHR43777">
    <property type="entry name" value="MOLYBDENUM COFACTOR CYTIDYLYLTRANSFERASE"/>
    <property type="match status" value="1"/>
</dbReference>